<dbReference type="PANTHER" id="PTHR42760">
    <property type="entry name" value="SHORT-CHAIN DEHYDROGENASES/REDUCTASES FAMILY MEMBER"/>
    <property type="match status" value="1"/>
</dbReference>
<dbReference type="SUPFAM" id="SSF51735">
    <property type="entry name" value="NAD(P)-binding Rossmann-fold domains"/>
    <property type="match status" value="1"/>
</dbReference>
<evidence type="ECO:0000313" key="3">
    <source>
        <dbReference type="Proteomes" id="UP000445000"/>
    </source>
</evidence>
<dbReference type="GO" id="GO:0030497">
    <property type="term" value="P:fatty acid elongation"/>
    <property type="evidence" value="ECO:0007669"/>
    <property type="project" value="TreeGrafter"/>
</dbReference>
<proteinExistence type="inferred from homology"/>
<dbReference type="Pfam" id="PF13561">
    <property type="entry name" value="adh_short_C2"/>
    <property type="match status" value="1"/>
</dbReference>
<sequence length="230" mass="23504">MNLSGRKIVVTGAFGSLGTKVSAAVRAAGATVTCIDHSSVERAHDSLKGCVLLSGVDLGLPDAAAAAMKAAAKQMGGLDGLVNIAGGFRWEKVEGGGIATWDQLYNINLRTAVNAVQASLPLMGHEHGRIVNVGAAGSIKAGTGMGAYAASKAGVAKLTEALADELKDKGVCVNAILPSIIDTPANRADMPDADHDRWVKPEQIADLVVFLLSDRSSAITGALIPIVGRV</sequence>
<dbReference type="PRINTS" id="PR00080">
    <property type="entry name" value="SDRFAMILY"/>
</dbReference>
<evidence type="ECO:0000313" key="2">
    <source>
        <dbReference type="EMBL" id="GFE79779.1"/>
    </source>
</evidence>
<reference evidence="3" key="1">
    <citation type="submission" date="2020-01" db="EMBL/GenBank/DDBJ databases">
        <title>'Steroidobacter agaridevorans' sp. nov., agar-degrading bacteria isolated from rhizosphere soils.</title>
        <authorList>
            <person name="Ikenaga M."/>
            <person name="Kataoka M."/>
            <person name="Murouchi A."/>
            <person name="Katsuragi S."/>
            <person name="Sakai M."/>
        </authorList>
    </citation>
    <scope>NUCLEOTIDE SEQUENCE [LARGE SCALE GENOMIC DNA]</scope>
    <source>
        <strain evidence="3">YU21-B</strain>
    </source>
</reference>
<dbReference type="PANTHER" id="PTHR42760:SF135">
    <property type="entry name" value="BLL7886 PROTEIN"/>
    <property type="match status" value="1"/>
</dbReference>
<dbReference type="PRINTS" id="PR00081">
    <property type="entry name" value="GDHRDH"/>
</dbReference>
<dbReference type="InterPro" id="IPR002347">
    <property type="entry name" value="SDR_fam"/>
</dbReference>
<gene>
    <name evidence="2" type="primary">fabG_3</name>
    <name evidence="2" type="ORF">GCM10011487_17790</name>
</gene>
<comment type="similarity">
    <text evidence="1">Belongs to the short-chain dehydrogenases/reductases (SDR) family.</text>
</comment>
<dbReference type="InterPro" id="IPR036291">
    <property type="entry name" value="NAD(P)-bd_dom_sf"/>
</dbReference>
<comment type="caution">
    <text evidence="2">The sequence shown here is derived from an EMBL/GenBank/DDBJ whole genome shotgun (WGS) entry which is preliminary data.</text>
</comment>
<dbReference type="AlphaFoldDB" id="A0A829Y8Y9"/>
<dbReference type="Proteomes" id="UP000445000">
    <property type="component" value="Unassembled WGS sequence"/>
</dbReference>
<dbReference type="EMBL" id="BLJN01000002">
    <property type="protein sequence ID" value="GFE79779.1"/>
    <property type="molecule type" value="Genomic_DNA"/>
</dbReference>
<accession>A0A829Y8Y9</accession>
<organism evidence="2 3">
    <name type="scientific">Steroidobacter agaridevorans</name>
    <dbReference type="NCBI Taxonomy" id="2695856"/>
    <lineage>
        <taxon>Bacteria</taxon>
        <taxon>Pseudomonadati</taxon>
        <taxon>Pseudomonadota</taxon>
        <taxon>Gammaproteobacteria</taxon>
        <taxon>Steroidobacterales</taxon>
        <taxon>Steroidobacteraceae</taxon>
        <taxon>Steroidobacter</taxon>
    </lineage>
</organism>
<dbReference type="RefSeq" id="WP_161811539.1">
    <property type="nucleotide sequence ID" value="NZ_BLJN01000002.1"/>
</dbReference>
<protein>
    <submittedName>
        <fullName evidence="2">3-ketoacyl-ACP reductase</fullName>
    </submittedName>
</protein>
<name>A0A829Y8Y9_9GAMM</name>
<dbReference type="Gene3D" id="3.40.50.720">
    <property type="entry name" value="NAD(P)-binding Rossmann-like Domain"/>
    <property type="match status" value="1"/>
</dbReference>
<evidence type="ECO:0000256" key="1">
    <source>
        <dbReference type="ARBA" id="ARBA00006484"/>
    </source>
</evidence>
<dbReference type="GO" id="GO:0016616">
    <property type="term" value="F:oxidoreductase activity, acting on the CH-OH group of donors, NAD or NADP as acceptor"/>
    <property type="evidence" value="ECO:0007669"/>
    <property type="project" value="TreeGrafter"/>
</dbReference>
<keyword evidence="3" id="KW-1185">Reference proteome</keyword>